<gene>
    <name evidence="5" type="ORF">PVAG01_10684</name>
</gene>
<accession>A0ABR4P300</accession>
<sequence>MSSAVAELESGLMAMLQLKPPGVTGSRINSLTALCKANVQSESVLIQKLYTHFKKAPGTHKLGVLYVVDSVVREWVVQARAAGQTINSAAADGTFAAGVHRVKELLPVLMNDIIQSAPHDHKEKIKKLLDIWEKGQTFPLQMLNSFKEKLGASTVMQSSKDASMYGLKYNLIAPDSSIDQSTTPDGSPPPDLQKRLGLQPRAEATPAPTPAAVPSILEALANIARQNTSASSVVPSNQAQGASQNVSNAQNNPAQHAGALNPLPAYSQYPPPVNANYTSQMAYDVAQPPTSNQANAWLPASNLVAPPTAPAVLDSSTAMLIQILAERGLNPDQISDIVNGKNGLPPAAVAAAPSQFPFQNAGQNATPNGQNGQNGHEMRYPDSRDHAGHYEREPMRSPRLRRRSRSPSPSRIWNARNSPTSRRREELGHDYGRGRDSLDRDRDDERVGGGRGRGNEYRQRSPARRGHSPPRNWDSYSSGHKWIEYDRSLPAGHIKVLSRTLFVGGVNSSESELRKVFSKLGTVQTCIVNKEKRHAFVKMVSRQDAVIAKEAMENYKPMDSQTKGRTFNQTKWGVGFGPRDCSDYTTGISVVPIARLTDADRKWIVSAEYGGTGGKPIEPYMVVEEPDIEIGQGVSSKAISRRMQGDRGSDRGGSKFGRDRTDDYEGSRGRRSQDRDERWDGRRRDDDDSREKPNDAASAVSSYPMPIYPGFQGGIPGYPMPTMPNGMAMFPNFPFANFGQPPAPGQGQPPPPGRD</sequence>
<evidence type="ECO:0000313" key="5">
    <source>
        <dbReference type="EMBL" id="KAL3417674.1"/>
    </source>
</evidence>
<proteinExistence type="predicted"/>
<dbReference type="SUPFAM" id="SSF54928">
    <property type="entry name" value="RNA-binding domain, RBD"/>
    <property type="match status" value="1"/>
</dbReference>
<dbReference type="InterPro" id="IPR035979">
    <property type="entry name" value="RBD_domain_sf"/>
</dbReference>
<keyword evidence="1" id="KW-0694">RNA-binding</keyword>
<feature type="region of interest" description="Disordered" evidence="2">
    <location>
        <begin position="231"/>
        <end position="267"/>
    </location>
</feature>
<feature type="compositionally biased region" description="Polar residues" evidence="2">
    <location>
        <begin position="358"/>
        <end position="374"/>
    </location>
</feature>
<feature type="region of interest" description="Disordered" evidence="2">
    <location>
        <begin position="176"/>
        <end position="195"/>
    </location>
</feature>
<dbReference type="EMBL" id="JBFCZG010000010">
    <property type="protein sequence ID" value="KAL3417674.1"/>
    <property type="molecule type" value="Genomic_DNA"/>
</dbReference>
<feature type="region of interest" description="Disordered" evidence="2">
    <location>
        <begin position="734"/>
        <end position="755"/>
    </location>
</feature>
<reference evidence="5 6" key="1">
    <citation type="submission" date="2024-06" db="EMBL/GenBank/DDBJ databases">
        <title>Complete genome of Phlyctema vagabunda strain 19-DSS-EL-015.</title>
        <authorList>
            <person name="Fiorenzani C."/>
        </authorList>
    </citation>
    <scope>NUCLEOTIDE SEQUENCE [LARGE SCALE GENOMIC DNA]</scope>
    <source>
        <strain evidence="5 6">19-DSS-EL-015</strain>
    </source>
</reference>
<feature type="compositionally biased region" description="Pro residues" evidence="2">
    <location>
        <begin position="741"/>
        <end position="755"/>
    </location>
</feature>
<dbReference type="PROSITE" id="PS50102">
    <property type="entry name" value="RRM"/>
    <property type="match status" value="1"/>
</dbReference>
<dbReference type="Pfam" id="PF21380">
    <property type="entry name" value="Nrd1-Seb1_dom2"/>
    <property type="match status" value="1"/>
</dbReference>
<dbReference type="Gene3D" id="3.30.70.330">
    <property type="match status" value="1"/>
</dbReference>
<feature type="domain" description="CID" evidence="4">
    <location>
        <begin position="1"/>
        <end position="154"/>
    </location>
</feature>
<evidence type="ECO:0000313" key="6">
    <source>
        <dbReference type="Proteomes" id="UP001629113"/>
    </source>
</evidence>
<dbReference type="Gene3D" id="1.25.40.90">
    <property type="match status" value="1"/>
</dbReference>
<feature type="compositionally biased region" description="Basic and acidic residues" evidence="2">
    <location>
        <begin position="643"/>
        <end position="694"/>
    </location>
</feature>
<feature type="compositionally biased region" description="Basic and acidic residues" evidence="2">
    <location>
        <begin position="422"/>
        <end position="459"/>
    </location>
</feature>
<evidence type="ECO:0000259" key="3">
    <source>
        <dbReference type="PROSITE" id="PS50102"/>
    </source>
</evidence>
<feature type="compositionally biased region" description="Polar residues" evidence="2">
    <location>
        <begin position="231"/>
        <end position="254"/>
    </location>
</feature>
<feature type="domain" description="RRM" evidence="3">
    <location>
        <begin position="499"/>
        <end position="567"/>
    </location>
</feature>
<dbReference type="Proteomes" id="UP001629113">
    <property type="component" value="Unassembled WGS sequence"/>
</dbReference>
<dbReference type="Pfam" id="PF04818">
    <property type="entry name" value="CID"/>
    <property type="match status" value="1"/>
</dbReference>
<dbReference type="InterPro" id="IPR008942">
    <property type="entry name" value="ENTH_VHS"/>
</dbReference>
<dbReference type="SMART" id="SM00360">
    <property type="entry name" value="RRM"/>
    <property type="match status" value="1"/>
</dbReference>
<evidence type="ECO:0000256" key="1">
    <source>
        <dbReference type="PROSITE-ProRule" id="PRU00176"/>
    </source>
</evidence>
<organism evidence="5 6">
    <name type="scientific">Phlyctema vagabunda</name>
    <dbReference type="NCBI Taxonomy" id="108571"/>
    <lineage>
        <taxon>Eukaryota</taxon>
        <taxon>Fungi</taxon>
        <taxon>Dikarya</taxon>
        <taxon>Ascomycota</taxon>
        <taxon>Pezizomycotina</taxon>
        <taxon>Leotiomycetes</taxon>
        <taxon>Helotiales</taxon>
        <taxon>Dermateaceae</taxon>
        <taxon>Phlyctema</taxon>
    </lineage>
</organism>
<dbReference type="PROSITE" id="PS51391">
    <property type="entry name" value="CID"/>
    <property type="match status" value="1"/>
</dbReference>
<feature type="region of interest" description="Disordered" evidence="2">
    <location>
        <begin position="358"/>
        <end position="477"/>
    </location>
</feature>
<feature type="region of interest" description="Disordered" evidence="2">
    <location>
        <begin position="631"/>
        <end position="706"/>
    </location>
</feature>
<dbReference type="InterPro" id="IPR006569">
    <property type="entry name" value="CID_dom"/>
</dbReference>
<dbReference type="Pfam" id="PF00076">
    <property type="entry name" value="RRM_1"/>
    <property type="match status" value="1"/>
</dbReference>
<dbReference type="InterPro" id="IPR012677">
    <property type="entry name" value="Nucleotide-bd_a/b_plait_sf"/>
</dbReference>
<keyword evidence="6" id="KW-1185">Reference proteome</keyword>
<feature type="compositionally biased region" description="Basic and acidic residues" evidence="2">
    <location>
        <begin position="376"/>
        <end position="396"/>
    </location>
</feature>
<evidence type="ECO:0000259" key="4">
    <source>
        <dbReference type="PROSITE" id="PS51391"/>
    </source>
</evidence>
<dbReference type="InterPro" id="IPR048892">
    <property type="entry name" value="Nrd1_Seb1_dom2"/>
</dbReference>
<dbReference type="InterPro" id="IPR000504">
    <property type="entry name" value="RRM_dom"/>
</dbReference>
<dbReference type="CDD" id="cd16984">
    <property type="entry name" value="CID_Nrd1_like"/>
    <property type="match status" value="1"/>
</dbReference>
<comment type="caution">
    <text evidence="5">The sequence shown here is derived from an EMBL/GenBank/DDBJ whole genome shotgun (WGS) entry which is preliminary data.</text>
</comment>
<dbReference type="SMART" id="SM00582">
    <property type="entry name" value="RPR"/>
    <property type="match status" value="1"/>
</dbReference>
<dbReference type="SUPFAM" id="SSF48464">
    <property type="entry name" value="ENTH/VHS domain"/>
    <property type="match status" value="1"/>
</dbReference>
<name>A0ABR4P300_9HELO</name>
<protein>
    <submittedName>
        <fullName evidence="5">RNA-binding protein</fullName>
    </submittedName>
</protein>
<evidence type="ECO:0000256" key="2">
    <source>
        <dbReference type="SAM" id="MobiDB-lite"/>
    </source>
</evidence>